<reference evidence="5 6" key="1">
    <citation type="submission" date="2018-07" db="EMBL/GenBank/DDBJ databases">
        <title>Genomic Encyclopedia of Type Strains, Phase IV (KMG-IV): sequencing the most valuable type-strain genomes for metagenomic binning, comparative biology and taxonomic classification.</title>
        <authorList>
            <person name="Goeker M."/>
        </authorList>
    </citation>
    <scope>NUCLEOTIDE SEQUENCE [LARGE SCALE GENOMIC DNA]</scope>
    <source>
        <strain evidence="5 6">DSM 27016</strain>
    </source>
</reference>
<dbReference type="Pfam" id="PF02580">
    <property type="entry name" value="Tyr_Deacylase"/>
    <property type="match status" value="1"/>
</dbReference>
<dbReference type="GO" id="GO:0051500">
    <property type="term" value="F:D-tyrosyl-tRNA(Tyr) deacylase activity"/>
    <property type="evidence" value="ECO:0007669"/>
    <property type="project" value="TreeGrafter"/>
</dbReference>
<dbReference type="GO" id="GO:0043908">
    <property type="term" value="F:Ser(Gly)-tRNA(Ala) hydrolase activity"/>
    <property type="evidence" value="ECO:0007669"/>
    <property type="project" value="UniProtKB-UniRule"/>
</dbReference>
<dbReference type="EC" id="3.1.1.-" evidence="4"/>
<feature type="short sequence motif" description="Gly-cisPro motif, important for rejection of L-amino acids" evidence="4">
    <location>
        <begin position="137"/>
        <end position="138"/>
    </location>
</feature>
<gene>
    <name evidence="4" type="primary">dtd</name>
    <name evidence="5" type="ORF">DFR58_106130</name>
</gene>
<accession>A0A369B8V5</accession>
<comment type="catalytic activity">
    <reaction evidence="4">
        <text>glycyl-tRNA(Ala) + H2O = tRNA(Ala) + glycine + H(+)</text>
        <dbReference type="Rhea" id="RHEA:53744"/>
        <dbReference type="Rhea" id="RHEA-COMP:9657"/>
        <dbReference type="Rhea" id="RHEA-COMP:13640"/>
        <dbReference type="ChEBI" id="CHEBI:15377"/>
        <dbReference type="ChEBI" id="CHEBI:15378"/>
        <dbReference type="ChEBI" id="CHEBI:57305"/>
        <dbReference type="ChEBI" id="CHEBI:78442"/>
        <dbReference type="ChEBI" id="CHEBI:78522"/>
    </reaction>
</comment>
<dbReference type="EC" id="3.1.1.96" evidence="4"/>
<comment type="caution">
    <text evidence="5">The sequence shown here is derived from an EMBL/GenBank/DDBJ whole genome shotgun (WGS) entry which is preliminary data.</text>
</comment>
<comment type="catalytic activity">
    <reaction evidence="4">
        <text>a D-aminoacyl-tRNA + H2O = a tRNA + a D-alpha-amino acid + H(+)</text>
        <dbReference type="Rhea" id="RHEA:13953"/>
        <dbReference type="Rhea" id="RHEA-COMP:10123"/>
        <dbReference type="Rhea" id="RHEA-COMP:10124"/>
        <dbReference type="ChEBI" id="CHEBI:15377"/>
        <dbReference type="ChEBI" id="CHEBI:15378"/>
        <dbReference type="ChEBI" id="CHEBI:59871"/>
        <dbReference type="ChEBI" id="CHEBI:78442"/>
        <dbReference type="ChEBI" id="CHEBI:79333"/>
        <dbReference type="EC" id="3.1.1.96"/>
    </reaction>
</comment>
<comment type="subcellular location">
    <subcellularLocation>
        <location evidence="4">Cytoplasm</location>
    </subcellularLocation>
</comment>
<dbReference type="EMBL" id="QPJT01000006">
    <property type="protein sequence ID" value="RCX17962.1"/>
    <property type="molecule type" value="Genomic_DNA"/>
</dbReference>
<dbReference type="PANTHER" id="PTHR10472">
    <property type="entry name" value="D-TYROSYL-TRNA TYR DEACYLASE"/>
    <property type="match status" value="1"/>
</dbReference>
<keyword evidence="4" id="KW-0694">RNA-binding</keyword>
<dbReference type="InterPro" id="IPR003732">
    <property type="entry name" value="Daa-tRNA_deacyls_DTD"/>
</dbReference>
<dbReference type="Proteomes" id="UP000253034">
    <property type="component" value="Unassembled WGS sequence"/>
</dbReference>
<dbReference type="AlphaFoldDB" id="A0A369B8V5"/>
<name>A0A369B8V5_9FIRM</name>
<keyword evidence="2 4" id="KW-0820">tRNA-binding</keyword>
<evidence type="ECO:0000256" key="1">
    <source>
        <dbReference type="ARBA" id="ARBA00009673"/>
    </source>
</evidence>
<comment type="subunit">
    <text evidence="4">Homodimer.</text>
</comment>
<comment type="function">
    <text evidence="4">An aminoacyl-tRNA editing enzyme that deacylates mischarged D-aminoacyl-tRNAs. Also deacylates mischarged glycyl-tRNA(Ala), protecting cells against glycine mischarging by AlaRS. Acts via tRNA-based rather than protein-based catalysis; rejects L-amino acids rather than detecting D-amino acids in the active site. By recycling D-aminoacyl-tRNA to D-amino acids and free tRNA molecules, this enzyme counteracts the toxicity associated with the formation of D-aminoacyl-tRNA entities in vivo and helps enforce protein L-homochirality.</text>
</comment>
<dbReference type="GO" id="GO:0000049">
    <property type="term" value="F:tRNA binding"/>
    <property type="evidence" value="ECO:0007669"/>
    <property type="project" value="UniProtKB-UniRule"/>
</dbReference>
<dbReference type="Gene3D" id="3.50.80.10">
    <property type="entry name" value="D-tyrosyl-tRNA(Tyr) deacylase"/>
    <property type="match status" value="1"/>
</dbReference>
<organism evidence="5 6">
    <name type="scientific">Anaerobacterium chartisolvens</name>
    <dbReference type="NCBI Taxonomy" id="1297424"/>
    <lineage>
        <taxon>Bacteria</taxon>
        <taxon>Bacillati</taxon>
        <taxon>Bacillota</taxon>
        <taxon>Clostridia</taxon>
        <taxon>Eubacteriales</taxon>
        <taxon>Oscillospiraceae</taxon>
        <taxon>Anaerobacterium</taxon>
    </lineage>
</organism>
<dbReference type="FunFam" id="3.50.80.10:FF:000001">
    <property type="entry name" value="D-aminoacyl-tRNA deacylase"/>
    <property type="match status" value="1"/>
</dbReference>
<evidence type="ECO:0000256" key="2">
    <source>
        <dbReference type="ARBA" id="ARBA00022555"/>
    </source>
</evidence>
<protein>
    <recommendedName>
        <fullName evidence="4">D-aminoacyl-tRNA deacylase</fullName>
        <shortName evidence="4">DTD</shortName>
        <ecNumber evidence="4">3.1.1.96</ecNumber>
    </recommendedName>
    <alternativeName>
        <fullName evidence="4">Gly-tRNA(Ala) deacylase</fullName>
        <ecNumber evidence="4">3.1.1.-</ecNumber>
    </alternativeName>
</protein>
<dbReference type="HAMAP" id="MF_00518">
    <property type="entry name" value="Deacylase_Dtd"/>
    <property type="match status" value="1"/>
</dbReference>
<proteinExistence type="inferred from homology"/>
<dbReference type="PANTHER" id="PTHR10472:SF5">
    <property type="entry name" value="D-AMINOACYL-TRNA DEACYLASE 1"/>
    <property type="match status" value="1"/>
</dbReference>
<dbReference type="CDD" id="cd00563">
    <property type="entry name" value="Dtyr_deacylase"/>
    <property type="match status" value="1"/>
</dbReference>
<dbReference type="NCBIfam" id="TIGR00256">
    <property type="entry name" value="D-aminoacyl-tRNA deacylase"/>
    <property type="match status" value="1"/>
</dbReference>
<evidence type="ECO:0000313" key="5">
    <source>
        <dbReference type="EMBL" id="RCX17962.1"/>
    </source>
</evidence>
<dbReference type="SUPFAM" id="SSF69500">
    <property type="entry name" value="DTD-like"/>
    <property type="match status" value="1"/>
</dbReference>
<dbReference type="GO" id="GO:0106026">
    <property type="term" value="F:Gly-tRNA(Ala) deacylase activity"/>
    <property type="evidence" value="ECO:0007669"/>
    <property type="project" value="UniProtKB-UniRule"/>
</dbReference>
<dbReference type="RefSeq" id="WP_114297107.1">
    <property type="nucleotide sequence ID" value="NZ_QPJT01000006.1"/>
</dbReference>
<comment type="similarity">
    <text evidence="1 4">Belongs to the DTD family.</text>
</comment>
<dbReference type="InterPro" id="IPR023509">
    <property type="entry name" value="DTD-like_sf"/>
</dbReference>
<keyword evidence="4" id="KW-0963">Cytoplasm</keyword>
<evidence type="ECO:0000313" key="6">
    <source>
        <dbReference type="Proteomes" id="UP000253034"/>
    </source>
</evidence>
<keyword evidence="3 4" id="KW-0378">Hydrolase</keyword>
<evidence type="ECO:0000256" key="3">
    <source>
        <dbReference type="ARBA" id="ARBA00022801"/>
    </source>
</evidence>
<sequence length="149" mass="16706">MRAVVQRVSRARVSVEGVTEGEIGKGLLVFLGVEKEDCERDICYLADKIAGLRIFEDESGRMNLSLLDVGGELLIVSQFTLYGDCRKGKRPSYDRAASPQAANEIYESFVGYCRRYPVKLETGKFQAHMEVDICNDGPVTIMLDSRKEF</sequence>
<dbReference type="GO" id="GO:0005737">
    <property type="term" value="C:cytoplasm"/>
    <property type="evidence" value="ECO:0007669"/>
    <property type="project" value="UniProtKB-SubCell"/>
</dbReference>
<evidence type="ECO:0000256" key="4">
    <source>
        <dbReference type="HAMAP-Rule" id="MF_00518"/>
    </source>
</evidence>
<keyword evidence="6" id="KW-1185">Reference proteome</keyword>
<comment type="domain">
    <text evidence="4">A Gly-cisPro motif from one monomer fits into the active site of the other monomer to allow specific chiral rejection of L-amino acids.</text>
</comment>
<dbReference type="GO" id="GO:0019478">
    <property type="term" value="P:D-amino acid catabolic process"/>
    <property type="evidence" value="ECO:0007669"/>
    <property type="project" value="UniProtKB-UniRule"/>
</dbReference>
<dbReference type="OrthoDB" id="9801395at2"/>